<comment type="subcellular location">
    <subcellularLocation>
        <location evidence="4">Secreted</location>
        <location evidence="4">Extracellular space</location>
        <location evidence="4">Apoplast</location>
    </subcellularLocation>
</comment>
<feature type="signal peptide" evidence="4">
    <location>
        <begin position="1"/>
        <end position="22"/>
    </location>
</feature>
<dbReference type="GO" id="GO:0009699">
    <property type="term" value="P:phenylpropanoid biosynthetic process"/>
    <property type="evidence" value="ECO:0007669"/>
    <property type="project" value="UniProtKB-ARBA"/>
</dbReference>
<dbReference type="InterPro" id="IPR004265">
    <property type="entry name" value="Dirigent"/>
</dbReference>
<reference evidence="5 6" key="1">
    <citation type="journal article" date="2015" name="Proc. Natl. Acad. Sci. U.S.A.">
        <title>The resurrection genome of Boea hygrometrica: A blueprint for survival of dehydration.</title>
        <authorList>
            <person name="Xiao L."/>
            <person name="Yang G."/>
            <person name="Zhang L."/>
            <person name="Yang X."/>
            <person name="Zhao S."/>
            <person name="Ji Z."/>
            <person name="Zhou Q."/>
            <person name="Hu M."/>
            <person name="Wang Y."/>
            <person name="Chen M."/>
            <person name="Xu Y."/>
            <person name="Jin H."/>
            <person name="Xiao X."/>
            <person name="Hu G."/>
            <person name="Bao F."/>
            <person name="Hu Y."/>
            <person name="Wan P."/>
            <person name="Li L."/>
            <person name="Deng X."/>
            <person name="Kuang T."/>
            <person name="Xiang C."/>
            <person name="Zhu J.K."/>
            <person name="Oliver M.J."/>
            <person name="He Y."/>
        </authorList>
    </citation>
    <scope>NUCLEOTIDE SEQUENCE [LARGE SCALE GENOMIC DNA]</scope>
    <source>
        <strain evidence="6">cv. XS01</strain>
    </source>
</reference>
<sequence>MAPFSLIILISIVLSFLDDGSASQNPYLRHVHRPCKSMVVYFHDIRYNGNNDQNATSRIVGEPEGANKTSLVGVGLTHFGDLIAFDDPLTEDNNLRSPPAGRAQGFYLYDGRNQPASWHGFSMIFNSTKYKGTLTLAGLNVILAKTRDISVVGGTGDFFMHRGIATFSTDAVEDETYFRLRIQIKLYECWKLMNH</sequence>
<evidence type="ECO:0000313" key="5">
    <source>
        <dbReference type="EMBL" id="KZV20966.1"/>
    </source>
</evidence>
<comment type="subunit">
    <text evidence="2 4">Homodimer.</text>
</comment>
<keyword evidence="6" id="KW-1185">Reference proteome</keyword>
<proteinExistence type="inferred from homology"/>
<protein>
    <recommendedName>
        <fullName evidence="4">Dirigent protein</fullName>
    </recommendedName>
</protein>
<dbReference type="OrthoDB" id="875369at2759"/>
<evidence type="ECO:0000256" key="1">
    <source>
        <dbReference type="ARBA" id="ARBA00010746"/>
    </source>
</evidence>
<organism evidence="5 6">
    <name type="scientific">Dorcoceras hygrometricum</name>
    <dbReference type="NCBI Taxonomy" id="472368"/>
    <lineage>
        <taxon>Eukaryota</taxon>
        <taxon>Viridiplantae</taxon>
        <taxon>Streptophyta</taxon>
        <taxon>Embryophyta</taxon>
        <taxon>Tracheophyta</taxon>
        <taxon>Spermatophyta</taxon>
        <taxon>Magnoliopsida</taxon>
        <taxon>eudicotyledons</taxon>
        <taxon>Gunneridae</taxon>
        <taxon>Pentapetalae</taxon>
        <taxon>asterids</taxon>
        <taxon>lamiids</taxon>
        <taxon>Lamiales</taxon>
        <taxon>Gesneriaceae</taxon>
        <taxon>Didymocarpoideae</taxon>
        <taxon>Trichosporeae</taxon>
        <taxon>Loxocarpinae</taxon>
        <taxon>Dorcoceras</taxon>
    </lineage>
</organism>
<dbReference type="GO" id="GO:0048046">
    <property type="term" value="C:apoplast"/>
    <property type="evidence" value="ECO:0007669"/>
    <property type="project" value="UniProtKB-SubCell"/>
</dbReference>
<dbReference type="Proteomes" id="UP000250235">
    <property type="component" value="Unassembled WGS sequence"/>
</dbReference>
<evidence type="ECO:0000313" key="6">
    <source>
        <dbReference type="Proteomes" id="UP000250235"/>
    </source>
</evidence>
<dbReference type="AlphaFoldDB" id="A0A2Z7AHC7"/>
<gene>
    <name evidence="5" type="ORF">F511_39652</name>
</gene>
<dbReference type="PANTHER" id="PTHR46442">
    <property type="entry name" value="DIRIGENT PROTEIN"/>
    <property type="match status" value="1"/>
</dbReference>
<keyword evidence="3 4" id="KW-0964">Secreted</keyword>
<dbReference type="Gene3D" id="2.40.480.10">
    <property type="entry name" value="Allene oxide cyclase-like"/>
    <property type="match status" value="1"/>
</dbReference>
<keyword evidence="4" id="KW-0052">Apoplast</keyword>
<accession>A0A2Z7AHC7</accession>
<name>A0A2Z7AHC7_9LAMI</name>
<keyword evidence="4" id="KW-0732">Signal</keyword>
<dbReference type="InterPro" id="IPR044859">
    <property type="entry name" value="Allene_oxi_cyc_Dirigent"/>
</dbReference>
<evidence type="ECO:0000256" key="2">
    <source>
        <dbReference type="ARBA" id="ARBA00011738"/>
    </source>
</evidence>
<dbReference type="Pfam" id="PF03018">
    <property type="entry name" value="Dirigent"/>
    <property type="match status" value="1"/>
</dbReference>
<comment type="function">
    <text evidence="4">Dirigent proteins impart stereoselectivity on the phenoxy radical-coupling reaction, yielding optically active lignans from two molecules of coniferyl alcohol in the biosynthesis of lignans, flavonolignans, and alkaloids and thus plays a central role in plant secondary metabolism.</text>
</comment>
<dbReference type="EMBL" id="KV015024">
    <property type="protein sequence ID" value="KZV20966.1"/>
    <property type="molecule type" value="Genomic_DNA"/>
</dbReference>
<evidence type="ECO:0000256" key="3">
    <source>
        <dbReference type="ARBA" id="ARBA00022525"/>
    </source>
</evidence>
<feature type="chain" id="PRO_5016191568" description="Dirigent protein" evidence="4">
    <location>
        <begin position="23"/>
        <end position="195"/>
    </location>
</feature>
<evidence type="ECO:0000256" key="4">
    <source>
        <dbReference type="RuleBase" id="RU363099"/>
    </source>
</evidence>
<dbReference type="PANTHER" id="PTHR46442:SF4">
    <property type="entry name" value="DIRIGENT PROTEIN"/>
    <property type="match status" value="1"/>
</dbReference>
<comment type="similarity">
    <text evidence="1 4">Belongs to the plant dirigent protein family.</text>
</comment>